<dbReference type="GO" id="GO:0007166">
    <property type="term" value="P:cell surface receptor signaling pathway"/>
    <property type="evidence" value="ECO:0007669"/>
    <property type="project" value="UniProtKB-ARBA"/>
</dbReference>
<dbReference type="Pfam" id="PF13895">
    <property type="entry name" value="Ig_2"/>
    <property type="match status" value="1"/>
</dbReference>
<dbReference type="InterPro" id="IPR007110">
    <property type="entry name" value="Ig-like_dom"/>
</dbReference>
<sequence>MYLCKDGVGIKMENVTGSQEVVFDLPDVKKEDSGMYGCVCSERRQKASEVTAVGKYIIIHVNDFEVANVFITNPLITEGDSVDIVCFVPERKRQNTFHVYLCKDRFGVNILAVHGSGEAFFTLTQVKVEDSGNYNCLFSIKQHPYQRVTSTKENSMTLKVTGFRPAEIFSRQTEVLEGDTLKLRCAVFQTNDVRRDELYVYLSKNGARIRMGILRSSKETVFKVHSIKKDDSGNYSCAYSVHRYSTDRVTVVGGKAIFIHVQDFLVANIFISPTVSKGDDVEVKCAVSERESQTPVYMHLCKNVTVVKMKRVPESGVASFTLTQVTREDSGNYSCVYSTKDYSNGTVRSTHKNSAFIQVTGDVSHCLISVCKTLSLKAH</sequence>
<evidence type="ECO:0000313" key="4">
    <source>
        <dbReference type="EMBL" id="KAL2077407.1"/>
    </source>
</evidence>
<reference evidence="4 5" key="1">
    <citation type="submission" date="2024-09" db="EMBL/GenBank/DDBJ databases">
        <title>A chromosome-level genome assembly of Gray's grenadier anchovy, Coilia grayii.</title>
        <authorList>
            <person name="Fu Z."/>
        </authorList>
    </citation>
    <scope>NUCLEOTIDE SEQUENCE [LARGE SCALE GENOMIC DNA]</scope>
    <source>
        <strain evidence="4">G4</strain>
        <tissue evidence="4">Muscle</tissue>
    </source>
</reference>
<keyword evidence="5" id="KW-1185">Reference proteome</keyword>
<dbReference type="InterPro" id="IPR003599">
    <property type="entry name" value="Ig_sub"/>
</dbReference>
<dbReference type="PROSITE" id="PS50835">
    <property type="entry name" value="IG_LIKE"/>
    <property type="match status" value="2"/>
</dbReference>
<evidence type="ECO:0000256" key="2">
    <source>
        <dbReference type="ARBA" id="ARBA00023319"/>
    </source>
</evidence>
<dbReference type="InterPro" id="IPR036179">
    <property type="entry name" value="Ig-like_dom_sf"/>
</dbReference>
<dbReference type="EMBL" id="JBHFQA010000024">
    <property type="protein sequence ID" value="KAL2077407.1"/>
    <property type="molecule type" value="Genomic_DNA"/>
</dbReference>
<dbReference type="InterPro" id="IPR003598">
    <property type="entry name" value="Ig_sub2"/>
</dbReference>
<dbReference type="SMART" id="SM00408">
    <property type="entry name" value="IGc2"/>
    <property type="match status" value="3"/>
</dbReference>
<dbReference type="Proteomes" id="UP001591681">
    <property type="component" value="Unassembled WGS sequence"/>
</dbReference>
<keyword evidence="2" id="KW-0393">Immunoglobulin domain</keyword>
<organism evidence="4 5">
    <name type="scientific">Coilia grayii</name>
    <name type="common">Gray's grenadier anchovy</name>
    <dbReference type="NCBI Taxonomy" id="363190"/>
    <lineage>
        <taxon>Eukaryota</taxon>
        <taxon>Metazoa</taxon>
        <taxon>Chordata</taxon>
        <taxon>Craniata</taxon>
        <taxon>Vertebrata</taxon>
        <taxon>Euteleostomi</taxon>
        <taxon>Actinopterygii</taxon>
        <taxon>Neopterygii</taxon>
        <taxon>Teleostei</taxon>
        <taxon>Clupei</taxon>
        <taxon>Clupeiformes</taxon>
        <taxon>Clupeoidei</taxon>
        <taxon>Engraulidae</taxon>
        <taxon>Coilinae</taxon>
        <taxon>Coilia</taxon>
    </lineage>
</organism>
<evidence type="ECO:0000313" key="5">
    <source>
        <dbReference type="Proteomes" id="UP001591681"/>
    </source>
</evidence>
<name>A0ABD1IQY7_9TELE</name>
<dbReference type="SUPFAM" id="SSF48726">
    <property type="entry name" value="Immunoglobulin"/>
    <property type="match status" value="2"/>
</dbReference>
<evidence type="ECO:0000259" key="3">
    <source>
        <dbReference type="PROSITE" id="PS50835"/>
    </source>
</evidence>
<dbReference type="SMART" id="SM00409">
    <property type="entry name" value="IG"/>
    <property type="match status" value="3"/>
</dbReference>
<dbReference type="Pfam" id="PF00047">
    <property type="entry name" value="ig"/>
    <property type="match status" value="1"/>
</dbReference>
<dbReference type="PANTHER" id="PTHR11738:SF186">
    <property type="entry name" value="OSTEOCLAST-ASSOCIATED IMMUNOGLOBULIN-LIKE RECEPTOR"/>
    <property type="match status" value="1"/>
</dbReference>
<dbReference type="PANTHER" id="PTHR11738">
    <property type="entry name" value="MHC CLASS I NK CELL RECEPTOR"/>
    <property type="match status" value="1"/>
</dbReference>
<gene>
    <name evidence="4" type="ORF">ACEWY4_026911</name>
</gene>
<protein>
    <recommendedName>
        <fullName evidence="3">Ig-like domain-containing protein</fullName>
    </recommendedName>
</protein>
<keyword evidence="1" id="KW-1015">Disulfide bond</keyword>
<dbReference type="InterPro" id="IPR013783">
    <property type="entry name" value="Ig-like_fold"/>
</dbReference>
<dbReference type="AlphaFoldDB" id="A0ABD1IQY7"/>
<dbReference type="InterPro" id="IPR013151">
    <property type="entry name" value="Immunoglobulin_dom"/>
</dbReference>
<evidence type="ECO:0000256" key="1">
    <source>
        <dbReference type="ARBA" id="ARBA00023157"/>
    </source>
</evidence>
<proteinExistence type="predicted"/>
<accession>A0ABD1IQY7</accession>
<feature type="domain" description="Ig-like" evidence="3">
    <location>
        <begin position="165"/>
        <end position="250"/>
    </location>
</feature>
<feature type="domain" description="Ig-like" evidence="3">
    <location>
        <begin position="267"/>
        <end position="354"/>
    </location>
</feature>
<dbReference type="Gene3D" id="2.60.40.10">
    <property type="entry name" value="Immunoglobulins"/>
    <property type="match status" value="3"/>
</dbReference>
<dbReference type="InterPro" id="IPR050412">
    <property type="entry name" value="Ig-like_Receptors_ImmuneReg"/>
</dbReference>
<comment type="caution">
    <text evidence="4">The sequence shown here is derived from an EMBL/GenBank/DDBJ whole genome shotgun (WGS) entry which is preliminary data.</text>
</comment>